<dbReference type="EMBL" id="JAGKQH010000009">
    <property type="protein sequence ID" value="KAG6592242.1"/>
    <property type="molecule type" value="Genomic_DNA"/>
</dbReference>
<dbReference type="Proteomes" id="UP000685013">
    <property type="component" value="Chromosome 9"/>
</dbReference>
<feature type="non-terminal residue" evidence="1">
    <location>
        <position position="1"/>
    </location>
</feature>
<keyword evidence="2" id="KW-1185">Reference proteome</keyword>
<sequence length="126" mass="14485">MGRLRSTVYREFVVELQVFILKILRLYNLRYLHRVLGTRWRASIISSQRQLVESHGVGEFQITPSELNRPGYYNTSNIDGYEAVAEMFARNSSKMILTWNGSTRSTSSLKNCYQAPTSLKSTNQVS</sequence>
<gene>
    <name evidence="1" type="ORF">SDJN03_14588</name>
</gene>
<protein>
    <submittedName>
        <fullName evidence="1">Uncharacterized protein</fullName>
    </submittedName>
</protein>
<dbReference type="AlphaFoldDB" id="A0AAV6N475"/>
<comment type="caution">
    <text evidence="1">The sequence shown here is derived from an EMBL/GenBank/DDBJ whole genome shotgun (WGS) entry which is preliminary data.</text>
</comment>
<reference evidence="1 2" key="1">
    <citation type="journal article" date="2021" name="Hortic Res">
        <title>The domestication of Cucurbita argyrosperma as revealed by the genome of its wild relative.</title>
        <authorList>
            <person name="Barrera-Redondo J."/>
            <person name="Sanchez-de la Vega G."/>
            <person name="Aguirre-Liguori J.A."/>
            <person name="Castellanos-Morales G."/>
            <person name="Gutierrez-Guerrero Y.T."/>
            <person name="Aguirre-Dugua X."/>
            <person name="Aguirre-Planter E."/>
            <person name="Tenaillon M.I."/>
            <person name="Lira-Saade R."/>
            <person name="Eguiarte L.E."/>
        </authorList>
    </citation>
    <scope>NUCLEOTIDE SEQUENCE [LARGE SCALE GENOMIC DNA]</scope>
    <source>
        <strain evidence="1">JBR-2021</strain>
    </source>
</reference>
<accession>A0AAV6N475</accession>
<organism evidence="1 2">
    <name type="scientific">Cucurbita argyrosperma subsp. sororia</name>
    <dbReference type="NCBI Taxonomy" id="37648"/>
    <lineage>
        <taxon>Eukaryota</taxon>
        <taxon>Viridiplantae</taxon>
        <taxon>Streptophyta</taxon>
        <taxon>Embryophyta</taxon>
        <taxon>Tracheophyta</taxon>
        <taxon>Spermatophyta</taxon>
        <taxon>Magnoliopsida</taxon>
        <taxon>eudicotyledons</taxon>
        <taxon>Gunneridae</taxon>
        <taxon>Pentapetalae</taxon>
        <taxon>rosids</taxon>
        <taxon>fabids</taxon>
        <taxon>Cucurbitales</taxon>
        <taxon>Cucurbitaceae</taxon>
        <taxon>Cucurbiteae</taxon>
        <taxon>Cucurbita</taxon>
    </lineage>
</organism>
<proteinExistence type="predicted"/>
<evidence type="ECO:0000313" key="2">
    <source>
        <dbReference type="Proteomes" id="UP000685013"/>
    </source>
</evidence>
<evidence type="ECO:0000313" key="1">
    <source>
        <dbReference type="EMBL" id="KAG6592242.1"/>
    </source>
</evidence>
<name>A0AAV6N475_9ROSI</name>